<reference evidence="2" key="2">
    <citation type="journal article" date="2017" name="Nat. Plants">
        <title>The Aegilops tauschii genome reveals multiple impacts of transposons.</title>
        <authorList>
            <person name="Zhao G."/>
            <person name="Zou C."/>
            <person name="Li K."/>
            <person name="Wang K."/>
            <person name="Li T."/>
            <person name="Gao L."/>
            <person name="Zhang X."/>
            <person name="Wang H."/>
            <person name="Yang Z."/>
            <person name="Liu X."/>
            <person name="Jiang W."/>
            <person name="Mao L."/>
            <person name="Kong X."/>
            <person name="Jiao Y."/>
            <person name="Jia J."/>
        </authorList>
    </citation>
    <scope>NUCLEOTIDE SEQUENCE [LARGE SCALE GENOMIC DNA]</scope>
    <source>
        <strain evidence="2">cv. AL8/78</strain>
    </source>
</reference>
<reference evidence="1" key="4">
    <citation type="submission" date="2019-03" db="UniProtKB">
        <authorList>
            <consortium name="EnsemblPlants"/>
        </authorList>
    </citation>
    <scope>IDENTIFICATION</scope>
</reference>
<dbReference type="InterPro" id="IPR036396">
    <property type="entry name" value="Cyt_P450_sf"/>
</dbReference>
<keyword evidence="2" id="KW-1185">Reference proteome</keyword>
<evidence type="ECO:0000313" key="2">
    <source>
        <dbReference type="Proteomes" id="UP000015105"/>
    </source>
</evidence>
<dbReference type="GO" id="GO:0004497">
    <property type="term" value="F:monooxygenase activity"/>
    <property type="evidence" value="ECO:0007669"/>
    <property type="project" value="InterPro"/>
</dbReference>
<dbReference type="SUPFAM" id="SSF48264">
    <property type="entry name" value="Cytochrome P450"/>
    <property type="match status" value="1"/>
</dbReference>
<dbReference type="AlphaFoldDB" id="A0A453II34"/>
<organism evidence="1 2">
    <name type="scientific">Aegilops tauschii subsp. strangulata</name>
    <name type="common">Goatgrass</name>
    <dbReference type="NCBI Taxonomy" id="200361"/>
    <lineage>
        <taxon>Eukaryota</taxon>
        <taxon>Viridiplantae</taxon>
        <taxon>Streptophyta</taxon>
        <taxon>Embryophyta</taxon>
        <taxon>Tracheophyta</taxon>
        <taxon>Spermatophyta</taxon>
        <taxon>Magnoliopsida</taxon>
        <taxon>Liliopsida</taxon>
        <taxon>Poales</taxon>
        <taxon>Poaceae</taxon>
        <taxon>BOP clade</taxon>
        <taxon>Pooideae</taxon>
        <taxon>Triticodae</taxon>
        <taxon>Triticeae</taxon>
        <taxon>Triticinae</taxon>
        <taxon>Aegilops</taxon>
    </lineage>
</organism>
<proteinExistence type="predicted"/>
<evidence type="ECO:0000313" key="1">
    <source>
        <dbReference type="EnsemblPlants" id="AET4Gv20568900.1"/>
    </source>
</evidence>
<reference evidence="1" key="5">
    <citation type="journal article" date="2021" name="G3 (Bethesda)">
        <title>Aegilops tauschii genome assembly Aet v5.0 features greater sequence contiguity and improved annotation.</title>
        <authorList>
            <person name="Wang L."/>
            <person name="Zhu T."/>
            <person name="Rodriguez J.C."/>
            <person name="Deal K.R."/>
            <person name="Dubcovsky J."/>
            <person name="McGuire P.E."/>
            <person name="Lux T."/>
            <person name="Spannagl M."/>
            <person name="Mayer K.F.X."/>
            <person name="Baldrich P."/>
            <person name="Meyers B.C."/>
            <person name="Huo N."/>
            <person name="Gu Y.Q."/>
            <person name="Zhou H."/>
            <person name="Devos K.M."/>
            <person name="Bennetzen J.L."/>
            <person name="Unver T."/>
            <person name="Budak H."/>
            <person name="Gulick P.J."/>
            <person name="Galiba G."/>
            <person name="Kalapos B."/>
            <person name="Nelson D.R."/>
            <person name="Li P."/>
            <person name="You F.M."/>
            <person name="Luo M.C."/>
            <person name="Dvorak J."/>
        </authorList>
    </citation>
    <scope>NUCLEOTIDE SEQUENCE [LARGE SCALE GENOMIC DNA]</scope>
    <source>
        <strain evidence="1">cv. AL8/78</strain>
    </source>
</reference>
<dbReference type="EnsemblPlants" id="AET4Gv20568900.1">
    <property type="protein sequence ID" value="AET4Gv20568900.1"/>
    <property type="gene ID" value="AET4Gv20568900"/>
</dbReference>
<dbReference type="Proteomes" id="UP000015105">
    <property type="component" value="Chromosome 4D"/>
</dbReference>
<sequence>SFRVWASPLGFRPERHLAGDDATMALSEPELRFVSFSTGRRAAPGSRWAPSSLSCCSRGSCRGSPGACRPAWTACAQDPLRPGIRRGAEAP</sequence>
<dbReference type="Gene3D" id="1.10.630.10">
    <property type="entry name" value="Cytochrome P450"/>
    <property type="match status" value="1"/>
</dbReference>
<dbReference type="Gramene" id="AET4Gv20568900.1">
    <property type="protein sequence ID" value="AET4Gv20568900.1"/>
    <property type="gene ID" value="AET4Gv20568900"/>
</dbReference>
<dbReference type="GO" id="GO:0016705">
    <property type="term" value="F:oxidoreductase activity, acting on paired donors, with incorporation or reduction of molecular oxygen"/>
    <property type="evidence" value="ECO:0007669"/>
    <property type="project" value="InterPro"/>
</dbReference>
<dbReference type="GO" id="GO:0005506">
    <property type="term" value="F:iron ion binding"/>
    <property type="evidence" value="ECO:0007669"/>
    <property type="project" value="InterPro"/>
</dbReference>
<reference evidence="2" key="1">
    <citation type="journal article" date="2014" name="Science">
        <title>Ancient hybridizations among the ancestral genomes of bread wheat.</title>
        <authorList>
            <consortium name="International Wheat Genome Sequencing Consortium,"/>
            <person name="Marcussen T."/>
            <person name="Sandve S.R."/>
            <person name="Heier L."/>
            <person name="Spannagl M."/>
            <person name="Pfeifer M."/>
            <person name="Jakobsen K.S."/>
            <person name="Wulff B.B."/>
            <person name="Steuernagel B."/>
            <person name="Mayer K.F."/>
            <person name="Olsen O.A."/>
        </authorList>
    </citation>
    <scope>NUCLEOTIDE SEQUENCE [LARGE SCALE GENOMIC DNA]</scope>
    <source>
        <strain evidence="2">cv. AL8/78</strain>
    </source>
</reference>
<protein>
    <submittedName>
        <fullName evidence="1">Uncharacterized protein</fullName>
    </submittedName>
</protein>
<name>A0A453II34_AEGTS</name>
<accession>A0A453II34</accession>
<dbReference type="STRING" id="200361.A0A453II34"/>
<reference evidence="1" key="3">
    <citation type="journal article" date="2017" name="Nature">
        <title>Genome sequence of the progenitor of the wheat D genome Aegilops tauschii.</title>
        <authorList>
            <person name="Luo M.C."/>
            <person name="Gu Y.Q."/>
            <person name="Puiu D."/>
            <person name="Wang H."/>
            <person name="Twardziok S.O."/>
            <person name="Deal K.R."/>
            <person name="Huo N."/>
            <person name="Zhu T."/>
            <person name="Wang L."/>
            <person name="Wang Y."/>
            <person name="McGuire P.E."/>
            <person name="Liu S."/>
            <person name="Long H."/>
            <person name="Ramasamy R.K."/>
            <person name="Rodriguez J.C."/>
            <person name="Van S.L."/>
            <person name="Yuan L."/>
            <person name="Wang Z."/>
            <person name="Xia Z."/>
            <person name="Xiao L."/>
            <person name="Anderson O.D."/>
            <person name="Ouyang S."/>
            <person name="Liang Y."/>
            <person name="Zimin A.V."/>
            <person name="Pertea G."/>
            <person name="Qi P."/>
            <person name="Bennetzen J.L."/>
            <person name="Dai X."/>
            <person name="Dawson M.W."/>
            <person name="Muller H.G."/>
            <person name="Kugler K."/>
            <person name="Rivarola-Duarte L."/>
            <person name="Spannagl M."/>
            <person name="Mayer K.F.X."/>
            <person name="Lu F.H."/>
            <person name="Bevan M.W."/>
            <person name="Leroy P."/>
            <person name="Li P."/>
            <person name="You F.M."/>
            <person name="Sun Q."/>
            <person name="Liu Z."/>
            <person name="Lyons E."/>
            <person name="Wicker T."/>
            <person name="Salzberg S.L."/>
            <person name="Devos K.M."/>
            <person name="Dvorak J."/>
        </authorList>
    </citation>
    <scope>NUCLEOTIDE SEQUENCE [LARGE SCALE GENOMIC DNA]</scope>
    <source>
        <strain evidence="1">cv. AL8/78</strain>
    </source>
</reference>
<dbReference type="GO" id="GO:0020037">
    <property type="term" value="F:heme binding"/>
    <property type="evidence" value="ECO:0007669"/>
    <property type="project" value="InterPro"/>
</dbReference>